<gene>
    <name evidence="2" type="ORF">HPB52_002974</name>
</gene>
<evidence type="ECO:0000256" key="1">
    <source>
        <dbReference type="SAM" id="MobiDB-lite"/>
    </source>
</evidence>
<organism evidence="2 3">
    <name type="scientific">Rhipicephalus sanguineus</name>
    <name type="common">Brown dog tick</name>
    <name type="synonym">Ixodes sanguineus</name>
    <dbReference type="NCBI Taxonomy" id="34632"/>
    <lineage>
        <taxon>Eukaryota</taxon>
        <taxon>Metazoa</taxon>
        <taxon>Ecdysozoa</taxon>
        <taxon>Arthropoda</taxon>
        <taxon>Chelicerata</taxon>
        <taxon>Arachnida</taxon>
        <taxon>Acari</taxon>
        <taxon>Parasitiformes</taxon>
        <taxon>Ixodida</taxon>
        <taxon>Ixodoidea</taxon>
        <taxon>Ixodidae</taxon>
        <taxon>Rhipicephalinae</taxon>
        <taxon>Rhipicephalus</taxon>
        <taxon>Rhipicephalus</taxon>
    </lineage>
</organism>
<dbReference type="EMBL" id="JABSTV010001247">
    <property type="protein sequence ID" value="KAH7971814.1"/>
    <property type="molecule type" value="Genomic_DNA"/>
</dbReference>
<reference evidence="2" key="2">
    <citation type="submission" date="2021-09" db="EMBL/GenBank/DDBJ databases">
        <authorList>
            <person name="Jia N."/>
            <person name="Wang J."/>
            <person name="Shi W."/>
            <person name="Du L."/>
            <person name="Sun Y."/>
            <person name="Zhan W."/>
            <person name="Jiang J."/>
            <person name="Wang Q."/>
            <person name="Zhang B."/>
            <person name="Ji P."/>
            <person name="Sakyi L.B."/>
            <person name="Cui X."/>
            <person name="Yuan T."/>
            <person name="Jiang B."/>
            <person name="Yang W."/>
            <person name="Lam T.T.-Y."/>
            <person name="Chang Q."/>
            <person name="Ding S."/>
            <person name="Wang X."/>
            <person name="Zhu J."/>
            <person name="Ruan X."/>
            <person name="Zhao L."/>
            <person name="Wei J."/>
            <person name="Que T."/>
            <person name="Du C."/>
            <person name="Cheng J."/>
            <person name="Dai P."/>
            <person name="Han X."/>
            <person name="Huang E."/>
            <person name="Gao Y."/>
            <person name="Liu J."/>
            <person name="Shao H."/>
            <person name="Ye R."/>
            <person name="Li L."/>
            <person name="Wei W."/>
            <person name="Wang X."/>
            <person name="Wang C."/>
            <person name="Huo Q."/>
            <person name="Li W."/>
            <person name="Guo W."/>
            <person name="Chen H."/>
            <person name="Chen S."/>
            <person name="Zhou L."/>
            <person name="Zhou L."/>
            <person name="Ni X."/>
            <person name="Tian J."/>
            <person name="Zhou Y."/>
            <person name="Sheng Y."/>
            <person name="Liu T."/>
            <person name="Pan Y."/>
            <person name="Xia L."/>
            <person name="Li J."/>
            <person name="Zhao F."/>
            <person name="Cao W."/>
        </authorList>
    </citation>
    <scope>NUCLEOTIDE SEQUENCE</scope>
    <source>
        <strain evidence="2">Rsan-2018</strain>
        <tissue evidence="2">Larvae</tissue>
    </source>
</reference>
<proteinExistence type="predicted"/>
<comment type="caution">
    <text evidence="2">The sequence shown here is derived from an EMBL/GenBank/DDBJ whole genome shotgun (WGS) entry which is preliminary data.</text>
</comment>
<dbReference type="AlphaFoldDB" id="A0A9D4QAJ0"/>
<accession>A0A9D4QAJ0</accession>
<reference evidence="2" key="1">
    <citation type="journal article" date="2020" name="Cell">
        <title>Large-Scale Comparative Analyses of Tick Genomes Elucidate Their Genetic Diversity and Vector Capacities.</title>
        <authorList>
            <consortium name="Tick Genome and Microbiome Consortium (TIGMIC)"/>
            <person name="Jia N."/>
            <person name="Wang J."/>
            <person name="Shi W."/>
            <person name="Du L."/>
            <person name="Sun Y."/>
            <person name="Zhan W."/>
            <person name="Jiang J.F."/>
            <person name="Wang Q."/>
            <person name="Zhang B."/>
            <person name="Ji P."/>
            <person name="Bell-Sakyi L."/>
            <person name="Cui X.M."/>
            <person name="Yuan T.T."/>
            <person name="Jiang B.G."/>
            <person name="Yang W.F."/>
            <person name="Lam T.T."/>
            <person name="Chang Q.C."/>
            <person name="Ding S.J."/>
            <person name="Wang X.J."/>
            <person name="Zhu J.G."/>
            <person name="Ruan X.D."/>
            <person name="Zhao L."/>
            <person name="Wei J.T."/>
            <person name="Ye R.Z."/>
            <person name="Que T.C."/>
            <person name="Du C.H."/>
            <person name="Zhou Y.H."/>
            <person name="Cheng J.X."/>
            <person name="Dai P.F."/>
            <person name="Guo W.B."/>
            <person name="Han X.H."/>
            <person name="Huang E.J."/>
            <person name="Li L.F."/>
            <person name="Wei W."/>
            <person name="Gao Y.C."/>
            <person name="Liu J.Z."/>
            <person name="Shao H.Z."/>
            <person name="Wang X."/>
            <person name="Wang C.C."/>
            <person name="Yang T.C."/>
            <person name="Huo Q.B."/>
            <person name="Li W."/>
            <person name="Chen H.Y."/>
            <person name="Chen S.E."/>
            <person name="Zhou L.G."/>
            <person name="Ni X.B."/>
            <person name="Tian J.H."/>
            <person name="Sheng Y."/>
            <person name="Liu T."/>
            <person name="Pan Y.S."/>
            <person name="Xia L.Y."/>
            <person name="Li J."/>
            <person name="Zhao F."/>
            <person name="Cao W.C."/>
        </authorList>
    </citation>
    <scope>NUCLEOTIDE SEQUENCE</scope>
    <source>
        <strain evidence="2">Rsan-2018</strain>
    </source>
</reference>
<name>A0A9D4QAJ0_RHISA</name>
<keyword evidence="3" id="KW-1185">Reference proteome</keyword>
<feature type="region of interest" description="Disordered" evidence="1">
    <location>
        <begin position="1"/>
        <end position="74"/>
    </location>
</feature>
<evidence type="ECO:0000313" key="2">
    <source>
        <dbReference type="EMBL" id="KAH7971814.1"/>
    </source>
</evidence>
<protein>
    <submittedName>
        <fullName evidence="2">Uncharacterized protein</fullName>
    </submittedName>
</protein>
<evidence type="ECO:0000313" key="3">
    <source>
        <dbReference type="Proteomes" id="UP000821837"/>
    </source>
</evidence>
<dbReference type="Proteomes" id="UP000821837">
    <property type="component" value="Chromosome 11"/>
</dbReference>
<sequence>MNVKEVGSGGGRADSDSVRGVTGCPESKEEEMKRRFWPPGEEPTGAGGSREHNPAAGEQGSGDGTRGDPYNISP</sequence>